<dbReference type="NCBIfam" id="TIGR00576">
    <property type="entry name" value="dut"/>
    <property type="match status" value="1"/>
</dbReference>
<evidence type="ECO:0000256" key="1">
    <source>
        <dbReference type="ARBA" id="ARBA00006581"/>
    </source>
</evidence>
<evidence type="ECO:0000256" key="3">
    <source>
        <dbReference type="ARBA" id="ARBA00022723"/>
    </source>
</evidence>
<keyword evidence="10" id="KW-1185">Reference proteome</keyword>
<dbReference type="AlphaFoldDB" id="A0A4D6YLV2"/>
<dbReference type="InterPro" id="IPR033704">
    <property type="entry name" value="dUTPase_trimeric"/>
</dbReference>
<dbReference type="Proteomes" id="UP000298782">
    <property type="component" value="Chromosome"/>
</dbReference>
<evidence type="ECO:0000256" key="4">
    <source>
        <dbReference type="ARBA" id="ARBA00022801"/>
    </source>
</evidence>
<dbReference type="InterPro" id="IPR008181">
    <property type="entry name" value="dUTPase"/>
</dbReference>
<evidence type="ECO:0000256" key="6">
    <source>
        <dbReference type="ARBA" id="ARBA00023080"/>
    </source>
</evidence>
<feature type="domain" description="dUTPase-like" evidence="8">
    <location>
        <begin position="19"/>
        <end position="152"/>
    </location>
</feature>
<evidence type="ECO:0000256" key="2">
    <source>
        <dbReference type="ARBA" id="ARBA00012379"/>
    </source>
</evidence>
<evidence type="ECO:0000256" key="7">
    <source>
        <dbReference type="ARBA" id="ARBA00047686"/>
    </source>
</evidence>
<reference evidence="9 10" key="2">
    <citation type="submission" date="2019-05" db="EMBL/GenBank/DDBJ databases">
        <title>Genome evolution of the obligate endosymbiont Buchnera aphidicola.</title>
        <authorList>
            <person name="Moran N.A."/>
        </authorList>
    </citation>
    <scope>NUCLEOTIDE SEQUENCE [LARGE SCALE GENOMIC DNA]</scope>
    <source>
        <strain evidence="9 10">Tca</strain>
    </source>
</reference>
<keyword evidence="3" id="KW-0479">Metal-binding</keyword>
<keyword evidence="5" id="KW-0460">Magnesium</keyword>
<dbReference type="GO" id="GO:0000287">
    <property type="term" value="F:magnesium ion binding"/>
    <property type="evidence" value="ECO:0007669"/>
    <property type="project" value="InterPro"/>
</dbReference>
<dbReference type="InterPro" id="IPR029054">
    <property type="entry name" value="dUTPase-like"/>
</dbReference>
<dbReference type="PANTHER" id="PTHR11241:SF0">
    <property type="entry name" value="DEOXYURIDINE 5'-TRIPHOSPHATE NUCLEOTIDOHYDROLASE"/>
    <property type="match status" value="1"/>
</dbReference>
<comment type="similarity">
    <text evidence="1">Belongs to the dUTPase family.</text>
</comment>
<protein>
    <recommendedName>
        <fullName evidence="2">dUTP diphosphatase</fullName>
        <ecNumber evidence="2">3.6.1.23</ecNumber>
    </recommendedName>
</protein>
<dbReference type="Pfam" id="PF00692">
    <property type="entry name" value="dUTPase"/>
    <property type="match status" value="1"/>
</dbReference>
<keyword evidence="6" id="KW-0546">Nucleotide metabolism</keyword>
<keyword evidence="4 9" id="KW-0378">Hydrolase</keyword>
<evidence type="ECO:0000313" key="9">
    <source>
        <dbReference type="EMBL" id="QCI26954.1"/>
    </source>
</evidence>
<reference evidence="9 10" key="1">
    <citation type="submission" date="2018-12" db="EMBL/GenBank/DDBJ databases">
        <authorList>
            <person name="Chong R.A."/>
        </authorList>
    </citation>
    <scope>NUCLEOTIDE SEQUENCE [LARGE SCALE GENOMIC DNA]</scope>
    <source>
        <strain evidence="9 10">Tca</strain>
    </source>
</reference>
<name>A0A4D6YLV2_9GAMM</name>
<dbReference type="FunFam" id="2.70.40.10:FF:000002">
    <property type="entry name" value="dUTP diphosphatase"/>
    <property type="match status" value="1"/>
</dbReference>
<dbReference type="SUPFAM" id="SSF51283">
    <property type="entry name" value="dUTPase-like"/>
    <property type="match status" value="1"/>
</dbReference>
<accession>A0A4D6YLV2</accession>
<dbReference type="EC" id="3.6.1.23" evidence="2"/>
<evidence type="ECO:0000259" key="8">
    <source>
        <dbReference type="Pfam" id="PF00692"/>
    </source>
</evidence>
<organism evidence="9 10">
    <name type="scientific">Buchnera aphidicola</name>
    <name type="common">Thelaxes californica</name>
    <dbReference type="NCBI Taxonomy" id="1315998"/>
    <lineage>
        <taxon>Bacteria</taxon>
        <taxon>Pseudomonadati</taxon>
        <taxon>Pseudomonadota</taxon>
        <taxon>Gammaproteobacteria</taxon>
        <taxon>Enterobacterales</taxon>
        <taxon>Erwiniaceae</taxon>
        <taxon>Buchnera</taxon>
    </lineage>
</organism>
<comment type="catalytic activity">
    <reaction evidence="7">
        <text>dUTP + H2O = dUMP + diphosphate + H(+)</text>
        <dbReference type="Rhea" id="RHEA:10248"/>
        <dbReference type="ChEBI" id="CHEBI:15377"/>
        <dbReference type="ChEBI" id="CHEBI:15378"/>
        <dbReference type="ChEBI" id="CHEBI:33019"/>
        <dbReference type="ChEBI" id="CHEBI:61555"/>
        <dbReference type="ChEBI" id="CHEBI:246422"/>
        <dbReference type="EC" id="3.6.1.23"/>
    </reaction>
</comment>
<dbReference type="PANTHER" id="PTHR11241">
    <property type="entry name" value="DEOXYURIDINE 5'-TRIPHOSPHATE NUCLEOTIDOHYDROLASE"/>
    <property type="match status" value="1"/>
</dbReference>
<sequence>MNLNIDIKIVDSRIGTIFSLPDYSTPFSSGIDLRACCNKKILLYPNKTILISSGIAININNSMVTGMIFPRSGLGHKCGIVLGNLVGIIDSDFQGEIMLSIWNRQTECSFCIEPGMRIAQLVFVPIIKPKFHFVEKFNNVTKRGKLGFGHTGKF</sequence>
<dbReference type="OrthoDB" id="9809956at2"/>
<dbReference type="Gene3D" id="2.70.40.10">
    <property type="match status" value="1"/>
</dbReference>
<dbReference type="InterPro" id="IPR036157">
    <property type="entry name" value="dUTPase-like_sf"/>
</dbReference>
<dbReference type="GO" id="GO:0006226">
    <property type="term" value="P:dUMP biosynthetic process"/>
    <property type="evidence" value="ECO:0007669"/>
    <property type="project" value="InterPro"/>
</dbReference>
<evidence type="ECO:0000313" key="10">
    <source>
        <dbReference type="Proteomes" id="UP000298782"/>
    </source>
</evidence>
<dbReference type="NCBIfam" id="NF001862">
    <property type="entry name" value="PRK00601.1"/>
    <property type="match status" value="1"/>
</dbReference>
<evidence type="ECO:0000256" key="5">
    <source>
        <dbReference type="ARBA" id="ARBA00022842"/>
    </source>
</evidence>
<dbReference type="CDD" id="cd07557">
    <property type="entry name" value="trimeric_dUTPase"/>
    <property type="match status" value="1"/>
</dbReference>
<dbReference type="GO" id="GO:0046081">
    <property type="term" value="P:dUTP catabolic process"/>
    <property type="evidence" value="ECO:0007669"/>
    <property type="project" value="InterPro"/>
</dbReference>
<gene>
    <name evidence="9" type="ORF">D9V80_02250</name>
</gene>
<dbReference type="EMBL" id="CP034852">
    <property type="protein sequence ID" value="QCI26954.1"/>
    <property type="molecule type" value="Genomic_DNA"/>
</dbReference>
<dbReference type="RefSeq" id="WP_158353819.1">
    <property type="nucleotide sequence ID" value="NZ_CP034852.1"/>
</dbReference>
<dbReference type="GO" id="GO:0004170">
    <property type="term" value="F:dUTP diphosphatase activity"/>
    <property type="evidence" value="ECO:0007669"/>
    <property type="project" value="UniProtKB-EC"/>
</dbReference>
<proteinExistence type="inferred from homology"/>